<proteinExistence type="predicted"/>
<evidence type="ECO:0000313" key="1">
    <source>
        <dbReference type="EMBL" id="MCI69906.1"/>
    </source>
</evidence>
<protein>
    <submittedName>
        <fullName evidence="1">Uncharacterized protein</fullName>
    </submittedName>
</protein>
<dbReference type="Proteomes" id="UP000265520">
    <property type="component" value="Unassembled WGS sequence"/>
</dbReference>
<dbReference type="AlphaFoldDB" id="A0A392UBV6"/>
<comment type="caution">
    <text evidence="1">The sequence shown here is derived from an EMBL/GenBank/DDBJ whole genome shotgun (WGS) entry which is preliminary data.</text>
</comment>
<reference evidence="1 2" key="1">
    <citation type="journal article" date="2018" name="Front. Plant Sci.">
        <title>Red Clover (Trifolium pratense) and Zigzag Clover (T. medium) - A Picture of Genomic Similarities and Differences.</title>
        <authorList>
            <person name="Dluhosova J."/>
            <person name="Istvanek J."/>
            <person name="Nedelnik J."/>
            <person name="Repkova J."/>
        </authorList>
    </citation>
    <scope>NUCLEOTIDE SEQUENCE [LARGE SCALE GENOMIC DNA]</scope>
    <source>
        <strain evidence="2">cv. 10/8</strain>
        <tissue evidence="1">Leaf</tissue>
    </source>
</reference>
<organism evidence="1 2">
    <name type="scientific">Trifolium medium</name>
    <dbReference type="NCBI Taxonomy" id="97028"/>
    <lineage>
        <taxon>Eukaryota</taxon>
        <taxon>Viridiplantae</taxon>
        <taxon>Streptophyta</taxon>
        <taxon>Embryophyta</taxon>
        <taxon>Tracheophyta</taxon>
        <taxon>Spermatophyta</taxon>
        <taxon>Magnoliopsida</taxon>
        <taxon>eudicotyledons</taxon>
        <taxon>Gunneridae</taxon>
        <taxon>Pentapetalae</taxon>
        <taxon>rosids</taxon>
        <taxon>fabids</taxon>
        <taxon>Fabales</taxon>
        <taxon>Fabaceae</taxon>
        <taxon>Papilionoideae</taxon>
        <taxon>50 kb inversion clade</taxon>
        <taxon>NPAAA clade</taxon>
        <taxon>Hologalegina</taxon>
        <taxon>IRL clade</taxon>
        <taxon>Trifolieae</taxon>
        <taxon>Trifolium</taxon>
    </lineage>
</organism>
<evidence type="ECO:0000313" key="2">
    <source>
        <dbReference type="Proteomes" id="UP000265520"/>
    </source>
</evidence>
<name>A0A392UBV6_9FABA</name>
<sequence>MQIWVVAQIPGDLPLVTVYFLVITYSHGLLNG</sequence>
<dbReference type="EMBL" id="LXQA010765197">
    <property type="protein sequence ID" value="MCI69906.1"/>
    <property type="molecule type" value="Genomic_DNA"/>
</dbReference>
<accession>A0A392UBV6</accession>
<keyword evidence="2" id="KW-1185">Reference proteome</keyword>